<feature type="non-terminal residue" evidence="2">
    <location>
        <position position="1"/>
    </location>
</feature>
<proteinExistence type="predicted"/>
<feature type="region of interest" description="Disordered" evidence="1">
    <location>
        <begin position="1"/>
        <end position="23"/>
    </location>
</feature>
<accession>A0A6J4IC42</accession>
<feature type="compositionally biased region" description="Low complexity" evidence="1">
    <location>
        <begin position="72"/>
        <end position="92"/>
    </location>
</feature>
<reference evidence="2" key="1">
    <citation type="submission" date="2020-02" db="EMBL/GenBank/DDBJ databases">
        <authorList>
            <person name="Meier V. D."/>
        </authorList>
    </citation>
    <scope>NUCLEOTIDE SEQUENCE</scope>
    <source>
        <strain evidence="2">AVDCRST_MAG27</strain>
    </source>
</reference>
<protein>
    <submittedName>
        <fullName evidence="2">CDS_ID OB3077</fullName>
    </submittedName>
</protein>
<feature type="non-terminal residue" evidence="2">
    <location>
        <position position="104"/>
    </location>
</feature>
<gene>
    <name evidence="2" type="ORF">AVDCRST_MAG27-1735</name>
</gene>
<organism evidence="2">
    <name type="scientific">uncultured Craurococcus sp</name>
    <dbReference type="NCBI Taxonomy" id="1135998"/>
    <lineage>
        <taxon>Bacteria</taxon>
        <taxon>Pseudomonadati</taxon>
        <taxon>Pseudomonadota</taxon>
        <taxon>Alphaproteobacteria</taxon>
        <taxon>Acetobacterales</taxon>
        <taxon>Acetobacteraceae</taxon>
        <taxon>Craurococcus</taxon>
        <taxon>environmental samples</taxon>
    </lineage>
</organism>
<dbReference type="AlphaFoldDB" id="A0A6J4IC42"/>
<dbReference type="EMBL" id="CADCTD010000075">
    <property type="protein sequence ID" value="CAA9246870.1"/>
    <property type="molecule type" value="Genomic_DNA"/>
</dbReference>
<sequence length="104" mass="10719">EPHPRFAREPGMAAAPCGGLRPPCPALDGVAARRGRVRPFRPAAGRCVLQPDERVVPHAGPQVLGRADRGRAGVAGRARAAGGERPGGARPRNQQGPAVRRAGG</sequence>
<evidence type="ECO:0000313" key="2">
    <source>
        <dbReference type="EMBL" id="CAA9246870.1"/>
    </source>
</evidence>
<evidence type="ECO:0000256" key="1">
    <source>
        <dbReference type="SAM" id="MobiDB-lite"/>
    </source>
</evidence>
<feature type="region of interest" description="Disordered" evidence="1">
    <location>
        <begin position="59"/>
        <end position="104"/>
    </location>
</feature>
<name>A0A6J4IC42_9PROT</name>